<comment type="caution">
    <text evidence="5">The sequence shown here is derived from an EMBL/GenBank/DDBJ whole genome shotgun (WGS) entry which is preliminary data.</text>
</comment>
<comment type="subcellular location">
    <subcellularLocation>
        <location evidence="1">Membrane</location>
        <topology evidence="1">Single-pass membrane protein</topology>
    </subcellularLocation>
</comment>
<gene>
    <name evidence="5" type="ORF">KP509_21G023700</name>
</gene>
<dbReference type="InterPro" id="IPR025287">
    <property type="entry name" value="WAK_GUB"/>
</dbReference>
<name>A0A8T2SBL1_CERRI</name>
<accession>A0A8T2SBL1</accession>
<dbReference type="Proteomes" id="UP000825935">
    <property type="component" value="Chromosome 21"/>
</dbReference>
<reference evidence="5" key="1">
    <citation type="submission" date="2021-08" db="EMBL/GenBank/DDBJ databases">
        <title>WGS assembly of Ceratopteris richardii.</title>
        <authorList>
            <person name="Marchant D.B."/>
            <person name="Chen G."/>
            <person name="Jenkins J."/>
            <person name="Shu S."/>
            <person name="Leebens-Mack J."/>
            <person name="Grimwood J."/>
            <person name="Schmutz J."/>
            <person name="Soltis P."/>
            <person name="Soltis D."/>
            <person name="Chen Z.-H."/>
        </authorList>
    </citation>
    <scope>NUCLEOTIDE SEQUENCE</scope>
    <source>
        <strain evidence="5">Whitten #5841</strain>
        <tissue evidence="5">Leaf</tissue>
    </source>
</reference>
<evidence type="ECO:0000259" key="4">
    <source>
        <dbReference type="Pfam" id="PF13947"/>
    </source>
</evidence>
<feature type="domain" description="Wall-associated receptor kinase galacturonan-binding" evidence="4">
    <location>
        <begin position="29"/>
        <end position="89"/>
    </location>
</feature>
<dbReference type="AlphaFoldDB" id="A0A8T2SBL1"/>
<evidence type="ECO:0000256" key="2">
    <source>
        <dbReference type="ARBA" id="ARBA00022729"/>
    </source>
</evidence>
<sequence>MHVPAMAELAFIVALLILASSSGTRAWVCEPSCGGIALNYPFGSTWGCGHANFQSYINCSHGKLNFYTPTGIYKVQSIDYSRNVIVIVDPHMSTCSSMQLSGAFGLPVGAPFTFASYNNIVLIGCSSTSSLFSKQSCDSSAEAQDICSSLYQNCDAIGQIGIIASNNGYGGQGSQSSCCVYSSSLLQTAPYEVDLPLLQCSTYTSIYGMGSIQSPQTSWLYGIALQYDPSFSSPQSIPYGQYPSCYVCQRAEESRSQPLRASPWISLGLLLLLVTVMTSLARDGS</sequence>
<evidence type="ECO:0000313" key="5">
    <source>
        <dbReference type="EMBL" id="KAH7314847.1"/>
    </source>
</evidence>
<feature type="signal peptide" evidence="3">
    <location>
        <begin position="1"/>
        <end position="26"/>
    </location>
</feature>
<protein>
    <recommendedName>
        <fullName evidence="4">Wall-associated receptor kinase galacturonan-binding domain-containing protein</fullName>
    </recommendedName>
</protein>
<organism evidence="5 6">
    <name type="scientific">Ceratopteris richardii</name>
    <name type="common">Triangle waterfern</name>
    <dbReference type="NCBI Taxonomy" id="49495"/>
    <lineage>
        <taxon>Eukaryota</taxon>
        <taxon>Viridiplantae</taxon>
        <taxon>Streptophyta</taxon>
        <taxon>Embryophyta</taxon>
        <taxon>Tracheophyta</taxon>
        <taxon>Polypodiopsida</taxon>
        <taxon>Polypodiidae</taxon>
        <taxon>Polypodiales</taxon>
        <taxon>Pteridineae</taxon>
        <taxon>Pteridaceae</taxon>
        <taxon>Parkerioideae</taxon>
        <taxon>Ceratopteris</taxon>
    </lineage>
</organism>
<dbReference type="GO" id="GO:0030247">
    <property type="term" value="F:polysaccharide binding"/>
    <property type="evidence" value="ECO:0007669"/>
    <property type="project" value="InterPro"/>
</dbReference>
<dbReference type="PANTHER" id="PTHR33355">
    <property type="entry name" value="WALL-ASSOCIATED RECEPTOR KINASE CARBOXY-TERMINAL PROTEIN-RELATED"/>
    <property type="match status" value="1"/>
</dbReference>
<evidence type="ECO:0000256" key="3">
    <source>
        <dbReference type="SAM" id="SignalP"/>
    </source>
</evidence>
<dbReference type="EMBL" id="CM035426">
    <property type="protein sequence ID" value="KAH7314847.1"/>
    <property type="molecule type" value="Genomic_DNA"/>
</dbReference>
<proteinExistence type="predicted"/>
<evidence type="ECO:0000313" key="6">
    <source>
        <dbReference type="Proteomes" id="UP000825935"/>
    </source>
</evidence>
<dbReference type="Pfam" id="PF13947">
    <property type="entry name" value="GUB_WAK_bind"/>
    <property type="match status" value="1"/>
</dbReference>
<dbReference type="OrthoDB" id="1933476at2759"/>
<keyword evidence="2 3" id="KW-0732">Signal</keyword>
<evidence type="ECO:0000256" key="1">
    <source>
        <dbReference type="ARBA" id="ARBA00004167"/>
    </source>
</evidence>
<feature type="chain" id="PRO_5035722864" description="Wall-associated receptor kinase galacturonan-binding domain-containing protein" evidence="3">
    <location>
        <begin position="27"/>
        <end position="285"/>
    </location>
</feature>
<keyword evidence="6" id="KW-1185">Reference proteome</keyword>